<dbReference type="WBParaSite" id="nRc.2.0.1.t12237-RA">
    <property type="protein sequence ID" value="nRc.2.0.1.t12237-RA"/>
    <property type="gene ID" value="nRc.2.0.1.g12237"/>
</dbReference>
<dbReference type="InterPro" id="IPR001507">
    <property type="entry name" value="ZP_dom"/>
</dbReference>
<evidence type="ECO:0000313" key="3">
    <source>
        <dbReference type="WBParaSite" id="nRc.2.0.1.t12237-RA"/>
    </source>
</evidence>
<dbReference type="SMART" id="SM00241">
    <property type="entry name" value="ZP"/>
    <property type="match status" value="1"/>
</dbReference>
<dbReference type="AlphaFoldDB" id="A0A915IEB1"/>
<reference evidence="3" key="1">
    <citation type="submission" date="2022-11" db="UniProtKB">
        <authorList>
            <consortium name="WormBaseParasite"/>
        </authorList>
    </citation>
    <scope>IDENTIFICATION</scope>
</reference>
<protein>
    <submittedName>
        <fullName evidence="3">ZP domain-containing protein</fullName>
    </submittedName>
</protein>
<dbReference type="PANTHER" id="PTHR46560:SF13">
    <property type="entry name" value="ZP DOMAIN-CONTAINING PROTEIN"/>
    <property type="match status" value="1"/>
</dbReference>
<dbReference type="Proteomes" id="UP000887565">
    <property type="component" value="Unplaced"/>
</dbReference>
<dbReference type="PROSITE" id="PS51034">
    <property type="entry name" value="ZP_2"/>
    <property type="match status" value="1"/>
</dbReference>
<proteinExistence type="predicted"/>
<evidence type="ECO:0000313" key="2">
    <source>
        <dbReference type="Proteomes" id="UP000887565"/>
    </source>
</evidence>
<evidence type="ECO:0000259" key="1">
    <source>
        <dbReference type="PROSITE" id="PS51034"/>
    </source>
</evidence>
<organism evidence="2 3">
    <name type="scientific">Romanomermis culicivorax</name>
    <name type="common">Nematode worm</name>
    <dbReference type="NCBI Taxonomy" id="13658"/>
    <lineage>
        <taxon>Eukaryota</taxon>
        <taxon>Metazoa</taxon>
        <taxon>Ecdysozoa</taxon>
        <taxon>Nematoda</taxon>
        <taxon>Enoplea</taxon>
        <taxon>Dorylaimia</taxon>
        <taxon>Mermithida</taxon>
        <taxon>Mermithoidea</taxon>
        <taxon>Mermithidae</taxon>
        <taxon>Romanomermis</taxon>
    </lineage>
</organism>
<dbReference type="PANTHER" id="PTHR46560">
    <property type="entry name" value="CYPHER, ISOFORM B"/>
    <property type="match status" value="1"/>
</dbReference>
<accession>A0A915IEB1</accession>
<feature type="domain" description="ZP" evidence="1">
    <location>
        <begin position="22"/>
        <end position="244"/>
    </location>
</feature>
<keyword evidence="2" id="KW-1185">Reference proteome</keyword>
<name>A0A915IEB1_ROMCU</name>
<sequence>MAVQVVVRTAAQNSLLRERTVSCNSEEMKISLQFSQPFSGVVYANKFYDKSACRYMGDGSRRMDMEIPLNSNPLVSPFCGVQLKEKTGEYTVHLTMSPMKSLIVEGMETLTIRCLYLVSDVTLTLPVGSNGPGLLINSKARSDVVTGSGGNPFLQMVIRDGHGVHGDVVQSAHVGQKITLDVLMRDTCATKLPRAVDIPAYTTIPIPNGAKHFTTSQLVHFQCQIRPCLQTCNRAQCSNPDLLEDSRLITLNNTQTRIERFKRGLHLKQNSTSNLKLVDPYDDSDNYNLSATIRIDRPSEKFSALPRQDEDSAAATFCFITLFLSVYMCFRANSDQSLIGDNLSNNCSDMERRIVILKRDTFEKRSPKPYCHLEDFCAIVQSTARSRNNLKLKVVPKN</sequence>